<dbReference type="Proteomes" id="UP001500279">
    <property type="component" value="Unassembled WGS sequence"/>
</dbReference>
<gene>
    <name evidence="2" type="ORF">GCM10009107_39660</name>
</gene>
<organism evidence="2 3">
    <name type="scientific">Ideonella azotifigens</name>
    <dbReference type="NCBI Taxonomy" id="513160"/>
    <lineage>
        <taxon>Bacteria</taxon>
        <taxon>Pseudomonadati</taxon>
        <taxon>Pseudomonadota</taxon>
        <taxon>Betaproteobacteria</taxon>
        <taxon>Burkholderiales</taxon>
        <taxon>Sphaerotilaceae</taxon>
        <taxon>Ideonella</taxon>
    </lineage>
</organism>
<dbReference type="RefSeq" id="WP_231010087.1">
    <property type="nucleotide sequence ID" value="NZ_BAAAEW010000026.1"/>
</dbReference>
<comment type="caution">
    <text evidence="2">The sequence shown here is derived from an EMBL/GenBank/DDBJ whole genome shotgun (WGS) entry which is preliminary data.</text>
</comment>
<keyword evidence="3" id="KW-1185">Reference proteome</keyword>
<proteinExistence type="predicted"/>
<dbReference type="EMBL" id="BAAAEW010000026">
    <property type="protein sequence ID" value="GAA0758829.1"/>
    <property type="molecule type" value="Genomic_DNA"/>
</dbReference>
<evidence type="ECO:0008006" key="4">
    <source>
        <dbReference type="Google" id="ProtNLM"/>
    </source>
</evidence>
<feature type="compositionally biased region" description="Pro residues" evidence="1">
    <location>
        <begin position="180"/>
        <end position="189"/>
    </location>
</feature>
<accession>A0ABN1K9M4</accession>
<reference evidence="2 3" key="1">
    <citation type="journal article" date="2019" name="Int. J. Syst. Evol. Microbiol.">
        <title>The Global Catalogue of Microorganisms (GCM) 10K type strain sequencing project: providing services to taxonomists for standard genome sequencing and annotation.</title>
        <authorList>
            <consortium name="The Broad Institute Genomics Platform"/>
            <consortium name="The Broad Institute Genome Sequencing Center for Infectious Disease"/>
            <person name="Wu L."/>
            <person name="Ma J."/>
        </authorList>
    </citation>
    <scope>NUCLEOTIDE SEQUENCE [LARGE SCALE GENOMIC DNA]</scope>
    <source>
        <strain evidence="2 3">JCM 15503</strain>
    </source>
</reference>
<evidence type="ECO:0000313" key="2">
    <source>
        <dbReference type="EMBL" id="GAA0758829.1"/>
    </source>
</evidence>
<sequence length="399" mass="41988">MLVTPRVGPVPMLRAALPAGPWIGQGPRPGDVLWLRLAGAPGGERQLLAQDGRPLQLGRLPAELANLPAGTPLAWTVVGTAPQLMLSLGSLDPAHAASPLPAAVPAEAPSPERGTAAETLRPDAQALRLQHAFSDEATRLALRWRQRALAGVDTPPDRRSPGRQAAATGRWPWSLLPLDGEPPPPPLPSPAADTPLPTLADAARWQFELTEGAQRLGLLLVEPDLLITSPPPHDNEPGSGHAPLMRALALRLLLTLPGLGLVVLQLQFTRGGTGLALRMAAGQAQALATLRRCLPAMASALARLDLALQHCQLDLNGPGLRPWSPAPRLLQAERLPPLLFRAATELVLCLWQASGVVQPASAARQPPAAQPKEPTMLTSRCSGISLYDSTCSPGAKSRA</sequence>
<evidence type="ECO:0000313" key="3">
    <source>
        <dbReference type="Proteomes" id="UP001500279"/>
    </source>
</evidence>
<evidence type="ECO:0000256" key="1">
    <source>
        <dbReference type="SAM" id="MobiDB-lite"/>
    </source>
</evidence>
<protein>
    <recommendedName>
        <fullName evidence="4">Flagellar hook-length control protein FliK</fullName>
    </recommendedName>
</protein>
<feature type="region of interest" description="Disordered" evidence="1">
    <location>
        <begin position="152"/>
        <end position="192"/>
    </location>
</feature>
<name>A0ABN1K9M4_9BURK</name>